<dbReference type="AlphaFoldDB" id="A0A7J7FWV7"/>
<gene>
    <name evidence="2" type="ORF">HYC85_029003</name>
</gene>
<comment type="caution">
    <text evidence="2">The sequence shown here is derived from an EMBL/GenBank/DDBJ whole genome shotgun (WGS) entry which is preliminary data.</text>
</comment>
<reference evidence="3" key="1">
    <citation type="journal article" date="2020" name="Nat. Commun.">
        <title>Genome assembly of wild tea tree DASZ reveals pedigree and selection history of tea varieties.</title>
        <authorList>
            <person name="Zhang W."/>
            <person name="Zhang Y."/>
            <person name="Qiu H."/>
            <person name="Guo Y."/>
            <person name="Wan H."/>
            <person name="Zhang X."/>
            <person name="Scossa F."/>
            <person name="Alseekh S."/>
            <person name="Zhang Q."/>
            <person name="Wang P."/>
            <person name="Xu L."/>
            <person name="Schmidt M.H."/>
            <person name="Jia X."/>
            <person name="Li D."/>
            <person name="Zhu A."/>
            <person name="Guo F."/>
            <person name="Chen W."/>
            <person name="Ni D."/>
            <person name="Usadel B."/>
            <person name="Fernie A.R."/>
            <person name="Wen W."/>
        </authorList>
    </citation>
    <scope>NUCLEOTIDE SEQUENCE [LARGE SCALE GENOMIC DNA]</scope>
    <source>
        <strain evidence="3">cv. G240</strain>
    </source>
</reference>
<proteinExistence type="predicted"/>
<reference evidence="2 3" key="2">
    <citation type="submission" date="2020-07" db="EMBL/GenBank/DDBJ databases">
        <title>Genome assembly of wild tea tree DASZ reveals pedigree and selection history of tea varieties.</title>
        <authorList>
            <person name="Zhang W."/>
        </authorList>
    </citation>
    <scope>NUCLEOTIDE SEQUENCE [LARGE SCALE GENOMIC DNA]</scope>
    <source>
        <strain evidence="3">cv. G240</strain>
        <tissue evidence="2">Leaf</tissue>
    </source>
</reference>
<keyword evidence="3" id="KW-1185">Reference proteome</keyword>
<sequence length="152" mass="16495">MSGRVQSHGGSGGRRGRGRQGVHGVSVHEVPVQEEGLGQANMAEHVGQAEAPGQAGQAAMGALAREMAGALRESMNILRVETQARENVVETRASFLTREFLWAKPEEFHGGPKPTKADEWLEQTVKTFEMLHIEDSELRVTLASYYLKGDAG</sequence>
<accession>A0A7J7FWV7</accession>
<protein>
    <submittedName>
        <fullName evidence="2">Uncharacterized protein</fullName>
    </submittedName>
</protein>
<evidence type="ECO:0000313" key="2">
    <source>
        <dbReference type="EMBL" id="KAF5932832.1"/>
    </source>
</evidence>
<name>A0A7J7FWV7_CAMSI</name>
<dbReference type="EMBL" id="JACBKZ010000014">
    <property type="protein sequence ID" value="KAF5932832.1"/>
    <property type="molecule type" value="Genomic_DNA"/>
</dbReference>
<organism evidence="2 3">
    <name type="scientific">Camellia sinensis</name>
    <name type="common">Tea plant</name>
    <name type="synonym">Thea sinensis</name>
    <dbReference type="NCBI Taxonomy" id="4442"/>
    <lineage>
        <taxon>Eukaryota</taxon>
        <taxon>Viridiplantae</taxon>
        <taxon>Streptophyta</taxon>
        <taxon>Embryophyta</taxon>
        <taxon>Tracheophyta</taxon>
        <taxon>Spermatophyta</taxon>
        <taxon>Magnoliopsida</taxon>
        <taxon>eudicotyledons</taxon>
        <taxon>Gunneridae</taxon>
        <taxon>Pentapetalae</taxon>
        <taxon>asterids</taxon>
        <taxon>Ericales</taxon>
        <taxon>Theaceae</taxon>
        <taxon>Camellia</taxon>
    </lineage>
</organism>
<evidence type="ECO:0000256" key="1">
    <source>
        <dbReference type="SAM" id="MobiDB-lite"/>
    </source>
</evidence>
<evidence type="ECO:0000313" key="3">
    <source>
        <dbReference type="Proteomes" id="UP000593564"/>
    </source>
</evidence>
<dbReference type="Proteomes" id="UP000593564">
    <property type="component" value="Unassembled WGS sequence"/>
</dbReference>
<feature type="region of interest" description="Disordered" evidence="1">
    <location>
        <begin position="1"/>
        <end position="22"/>
    </location>
</feature>